<keyword evidence="2" id="KW-1185">Reference proteome</keyword>
<gene>
    <name evidence="1" type="ORF">NPX13_g9013</name>
</gene>
<sequence length="217" mass="23601">MPKAAIPVNIIPQNMTCTGPMTLSLGTVAKQDKELAKWLIRAPTILVNLGSGFEFSKQNAIIMAEAITKILRSSRVQVLWKIKKDSSYTDQFLKPLLPFADVGRVKVERWLAADPSSLLESGHVIAAGVPQVILPQWLDLYGFAQLAEYTGVGVWACRETSPMWTVNCVFDALLEVINGTDSQSFRDKAAALQLLAQANPGRYVAASEIARLAGTGT</sequence>
<evidence type="ECO:0000313" key="2">
    <source>
        <dbReference type="Proteomes" id="UP001148614"/>
    </source>
</evidence>
<dbReference type="EMBL" id="JANPWZ010002104">
    <property type="protein sequence ID" value="KAJ3561266.1"/>
    <property type="molecule type" value="Genomic_DNA"/>
</dbReference>
<dbReference type="SUPFAM" id="SSF53756">
    <property type="entry name" value="UDP-Glycosyltransferase/glycogen phosphorylase"/>
    <property type="match status" value="1"/>
</dbReference>
<evidence type="ECO:0000313" key="1">
    <source>
        <dbReference type="EMBL" id="KAJ3561266.1"/>
    </source>
</evidence>
<dbReference type="Proteomes" id="UP001148614">
    <property type="component" value="Unassembled WGS sequence"/>
</dbReference>
<reference evidence="1" key="1">
    <citation type="submission" date="2022-07" db="EMBL/GenBank/DDBJ databases">
        <title>Genome Sequence of Xylaria arbuscula.</title>
        <authorList>
            <person name="Buettner E."/>
        </authorList>
    </citation>
    <scope>NUCLEOTIDE SEQUENCE</scope>
    <source>
        <strain evidence="1">VT107</strain>
    </source>
</reference>
<dbReference type="VEuPathDB" id="FungiDB:F4678DRAFT_128756"/>
<dbReference type="AlphaFoldDB" id="A0A9W8N7D2"/>
<organism evidence="1 2">
    <name type="scientific">Xylaria arbuscula</name>
    <dbReference type="NCBI Taxonomy" id="114810"/>
    <lineage>
        <taxon>Eukaryota</taxon>
        <taxon>Fungi</taxon>
        <taxon>Dikarya</taxon>
        <taxon>Ascomycota</taxon>
        <taxon>Pezizomycotina</taxon>
        <taxon>Sordariomycetes</taxon>
        <taxon>Xylariomycetidae</taxon>
        <taxon>Xylariales</taxon>
        <taxon>Xylariaceae</taxon>
        <taxon>Xylaria</taxon>
    </lineage>
</organism>
<comment type="caution">
    <text evidence="1">The sequence shown here is derived from an EMBL/GenBank/DDBJ whole genome shotgun (WGS) entry which is preliminary data.</text>
</comment>
<name>A0A9W8N7D2_9PEZI</name>
<proteinExistence type="predicted"/>
<accession>A0A9W8N7D2</accession>
<protein>
    <submittedName>
        <fullName evidence="1">Uncharacterized protein</fullName>
    </submittedName>
</protein>
<dbReference type="Gene3D" id="3.40.50.2000">
    <property type="entry name" value="Glycogen Phosphorylase B"/>
    <property type="match status" value="1"/>
</dbReference>